<dbReference type="AlphaFoldDB" id="A0A2C6DSA0"/>
<proteinExistence type="predicted"/>
<evidence type="ECO:0000256" key="4">
    <source>
        <dbReference type="ARBA" id="ARBA00022692"/>
    </source>
</evidence>
<keyword evidence="4 7" id="KW-0812">Transmembrane</keyword>
<dbReference type="InterPro" id="IPR003399">
    <property type="entry name" value="Mce/MlaD"/>
</dbReference>
<keyword evidence="2" id="KW-1003">Cell membrane</keyword>
<dbReference type="PANTHER" id="PTHR30462:SF2">
    <property type="entry name" value="INTERMEMBRANE TRANSPORT PROTEIN PQIB"/>
    <property type="match status" value="1"/>
</dbReference>
<dbReference type="GO" id="GO:0005886">
    <property type="term" value="C:plasma membrane"/>
    <property type="evidence" value="ECO:0007669"/>
    <property type="project" value="UniProtKB-SubCell"/>
</dbReference>
<evidence type="ECO:0000256" key="2">
    <source>
        <dbReference type="ARBA" id="ARBA00022475"/>
    </source>
</evidence>
<dbReference type="Proteomes" id="UP000224974">
    <property type="component" value="Unassembled WGS sequence"/>
</dbReference>
<organism evidence="9 10">
    <name type="scientific">Budvicia aquatica</name>
    <dbReference type="NCBI Taxonomy" id="82979"/>
    <lineage>
        <taxon>Bacteria</taxon>
        <taxon>Pseudomonadati</taxon>
        <taxon>Pseudomonadota</taxon>
        <taxon>Gammaproteobacteria</taxon>
        <taxon>Enterobacterales</taxon>
        <taxon>Budviciaceae</taxon>
        <taxon>Budvicia</taxon>
    </lineage>
</organism>
<evidence type="ECO:0000256" key="7">
    <source>
        <dbReference type="SAM" id="Phobius"/>
    </source>
</evidence>
<feature type="transmembrane region" description="Helical" evidence="7">
    <location>
        <begin position="25"/>
        <end position="44"/>
    </location>
</feature>
<dbReference type="InterPro" id="IPR051800">
    <property type="entry name" value="PqiA-PqiB_transport"/>
</dbReference>
<keyword evidence="10" id="KW-1185">Reference proteome</keyword>
<keyword evidence="3" id="KW-0997">Cell inner membrane</keyword>
<evidence type="ECO:0000313" key="9">
    <source>
        <dbReference type="EMBL" id="PHI31345.1"/>
    </source>
</evidence>
<feature type="domain" description="Mce/MlaD" evidence="8">
    <location>
        <begin position="296"/>
        <end position="396"/>
    </location>
</feature>
<keyword evidence="6 7" id="KW-0472">Membrane</keyword>
<comment type="caution">
    <text evidence="9">The sequence shown here is derived from an EMBL/GenBank/DDBJ whole genome shotgun (WGS) entry which is preliminary data.</text>
</comment>
<name>A0A2C6DSA0_9GAMM</name>
<evidence type="ECO:0000313" key="10">
    <source>
        <dbReference type="Proteomes" id="UP000224974"/>
    </source>
</evidence>
<evidence type="ECO:0000256" key="1">
    <source>
        <dbReference type="ARBA" id="ARBA00004533"/>
    </source>
</evidence>
<dbReference type="EMBL" id="PDDX01000001">
    <property type="protein sequence ID" value="PHI31345.1"/>
    <property type="molecule type" value="Genomic_DNA"/>
</dbReference>
<keyword evidence="5 7" id="KW-1133">Transmembrane helix</keyword>
<evidence type="ECO:0000256" key="6">
    <source>
        <dbReference type="ARBA" id="ARBA00023136"/>
    </source>
</evidence>
<accession>A0A2C6DSA0</accession>
<dbReference type="STRING" id="1111728.GCA_000427805_03832"/>
<dbReference type="PANTHER" id="PTHR30462">
    <property type="entry name" value="INTERMEMBRANE TRANSPORT PROTEIN PQIB-RELATED"/>
    <property type="match status" value="1"/>
</dbReference>
<dbReference type="OrthoDB" id="9806984at2"/>
<gene>
    <name evidence="9" type="ORF">CRN84_19375</name>
</gene>
<evidence type="ECO:0000256" key="3">
    <source>
        <dbReference type="ARBA" id="ARBA00022519"/>
    </source>
</evidence>
<comment type="subcellular location">
    <subcellularLocation>
        <location evidence="1">Cell inner membrane</location>
    </subcellularLocation>
</comment>
<reference evidence="10" key="1">
    <citation type="submission" date="2017-09" db="EMBL/GenBank/DDBJ databases">
        <title>FDA dAtabase for Regulatory Grade micrObial Sequences (FDA-ARGOS): Supporting development and validation of Infectious Disease Dx tests.</title>
        <authorList>
            <person name="Minogue T."/>
            <person name="Wolcott M."/>
            <person name="Wasieloski L."/>
            <person name="Aguilar W."/>
            <person name="Moore D."/>
            <person name="Tallon L."/>
            <person name="Sadzewicz L."/>
            <person name="Ott S."/>
            <person name="Zhao X."/>
            <person name="Nagaraj S."/>
            <person name="Vavikolanu K."/>
            <person name="Aluvathingal J."/>
            <person name="Nadendla S."/>
            <person name="Sichtig H."/>
        </authorList>
    </citation>
    <scope>NUCLEOTIDE SEQUENCE [LARGE SCALE GENOMIC DNA]</scope>
    <source>
        <strain evidence="10">FDAARGOS_387</strain>
    </source>
</reference>
<dbReference type="NCBIfam" id="NF008070">
    <property type="entry name" value="PRK10807.1"/>
    <property type="match status" value="1"/>
</dbReference>
<evidence type="ECO:0000259" key="8">
    <source>
        <dbReference type="Pfam" id="PF02470"/>
    </source>
</evidence>
<evidence type="ECO:0000256" key="5">
    <source>
        <dbReference type="ARBA" id="ARBA00022989"/>
    </source>
</evidence>
<protein>
    <submittedName>
        <fullName evidence="9">Paraquat-inducible protein B</fullName>
    </submittedName>
</protein>
<sequence>MRSLIVQDNNQDVAKIEAIKRWSPVWIIPIVTVLIGAWILFYHFSTQGPLVTLVTVNAEGIEGGKTAIKSRNVDIGKVESVSLSEDLKQVIIKARLHDDMDKLLNKDTVFWVVKPQIGREGISGLNTLLSGAYIELLPGHNKTAETTFTLQDSAPLASADTKGLRIALESKQPNRLNAGDPVLFRGFRVGTVESSEFDPKDRVMRYQLFIMDIYRGLVSSNVRFWQDSGVAFDMSSQGVRVEMASLETLISGGVSFDLPDGWSVGDAVKDFEEFELYSDQKSIQESLFTRHDDFVLFFKDSIRGLQPGAPIEFRGVRIGTVSEVPFFMPELKSNDKGSINYHVPVLARIEPDRIQNRFGKDFDIKSHLIEAQNNGLRASLKSGNLLTGALYVDLDFYPDAKPWNGPKKVYDYPLIPTVSSGLAEVQKRLLETLDKVNNLPVEPMLAEMTQTLKETRSMMNNLNTILASKEVNNLPKDMQKTLEELNRSLKGFQPGSTAYSNMVSDMQRLDQVMRELQPILQKLNQKSNALVFEAPSANDPQPKKANK</sequence>
<feature type="domain" description="Mce/MlaD" evidence="8">
    <location>
        <begin position="163"/>
        <end position="215"/>
    </location>
</feature>
<dbReference type="Pfam" id="PF02470">
    <property type="entry name" value="MlaD"/>
    <property type="match status" value="3"/>
</dbReference>
<feature type="domain" description="Mce/MlaD" evidence="8">
    <location>
        <begin position="48"/>
        <end position="139"/>
    </location>
</feature>